<dbReference type="PANTHER" id="PTHR46494">
    <property type="entry name" value="CORA FAMILY METAL ION TRANSPORTER (EUROFUNG)"/>
    <property type="match status" value="1"/>
</dbReference>
<keyword evidence="9" id="KW-0406">Ion transport</keyword>
<dbReference type="GO" id="GO:0015095">
    <property type="term" value="F:magnesium ion transmembrane transporter activity"/>
    <property type="evidence" value="ECO:0007669"/>
    <property type="project" value="TreeGrafter"/>
</dbReference>
<feature type="transmembrane region" description="Helical" evidence="11">
    <location>
        <begin position="280"/>
        <end position="302"/>
    </location>
</feature>
<keyword evidence="4" id="KW-1003">Cell membrane</keyword>
<proteinExistence type="inferred from homology"/>
<evidence type="ECO:0000256" key="10">
    <source>
        <dbReference type="ARBA" id="ARBA00023136"/>
    </source>
</evidence>
<evidence type="ECO:0000256" key="11">
    <source>
        <dbReference type="SAM" id="Phobius"/>
    </source>
</evidence>
<accession>A0A848D971</accession>
<name>A0A848D971_9EURY</name>
<dbReference type="PANTHER" id="PTHR46494:SF3">
    <property type="entry name" value="ZINC TRANSPORT PROTEIN ZNTB"/>
    <property type="match status" value="1"/>
</dbReference>
<dbReference type="AlphaFoldDB" id="A0A848D971"/>
<dbReference type="Pfam" id="PF01544">
    <property type="entry name" value="CorA"/>
    <property type="match status" value="1"/>
</dbReference>
<dbReference type="GO" id="GO:0005886">
    <property type="term" value="C:plasma membrane"/>
    <property type="evidence" value="ECO:0007669"/>
    <property type="project" value="UniProtKB-SubCell"/>
</dbReference>
<evidence type="ECO:0000313" key="12">
    <source>
        <dbReference type="EMBL" id="NMG83228.1"/>
    </source>
</evidence>
<dbReference type="InterPro" id="IPR002523">
    <property type="entry name" value="MgTranspt_CorA/ZnTranspt_ZntB"/>
</dbReference>
<dbReference type="Proteomes" id="UP000606580">
    <property type="component" value="Unassembled WGS sequence"/>
</dbReference>
<evidence type="ECO:0000256" key="5">
    <source>
        <dbReference type="ARBA" id="ARBA00022519"/>
    </source>
</evidence>
<keyword evidence="5" id="KW-0997">Cell inner membrane</keyword>
<comment type="subcellular location">
    <subcellularLocation>
        <location evidence="1">Cell membrane</location>
        <topology evidence="1">Multi-pass membrane protein</topology>
    </subcellularLocation>
</comment>
<evidence type="ECO:0000256" key="6">
    <source>
        <dbReference type="ARBA" id="ARBA00022692"/>
    </source>
</evidence>
<keyword evidence="3" id="KW-0813">Transport</keyword>
<dbReference type="GO" id="GO:0000287">
    <property type="term" value="F:magnesium ion binding"/>
    <property type="evidence" value="ECO:0007669"/>
    <property type="project" value="TreeGrafter"/>
</dbReference>
<keyword evidence="6 11" id="KW-0812">Transmembrane</keyword>
<comment type="caution">
    <text evidence="12">The sequence shown here is derived from an EMBL/GenBank/DDBJ whole genome shotgun (WGS) entry which is preliminary data.</text>
</comment>
<dbReference type="Gene3D" id="1.20.58.340">
    <property type="entry name" value="Magnesium transport protein CorA, transmembrane region"/>
    <property type="match status" value="2"/>
</dbReference>
<evidence type="ECO:0000256" key="8">
    <source>
        <dbReference type="ARBA" id="ARBA00022989"/>
    </source>
</evidence>
<keyword evidence="8 11" id="KW-1133">Transmembrane helix</keyword>
<evidence type="ECO:0000313" key="13">
    <source>
        <dbReference type="Proteomes" id="UP000606580"/>
    </source>
</evidence>
<dbReference type="SUPFAM" id="SSF144083">
    <property type="entry name" value="Magnesium transport protein CorA, transmembrane region"/>
    <property type="match status" value="1"/>
</dbReference>
<evidence type="ECO:0000256" key="7">
    <source>
        <dbReference type="ARBA" id="ARBA00022833"/>
    </source>
</evidence>
<evidence type="ECO:0000256" key="2">
    <source>
        <dbReference type="ARBA" id="ARBA00009765"/>
    </source>
</evidence>
<keyword evidence="7" id="KW-0862">Zinc</keyword>
<feature type="transmembrane region" description="Helical" evidence="11">
    <location>
        <begin position="314"/>
        <end position="336"/>
    </location>
</feature>
<reference evidence="12" key="1">
    <citation type="journal article" date="2020" name="MBio">
        <title>'Candidatus Ethanoperedens,' a Thermophilic Genus of Archaea Mediating the Anaerobic Oxidation of Ethane.</title>
        <authorList>
            <person name="Hahn C.J."/>
            <person name="Laso-Perez R."/>
            <person name="Vulcano F."/>
            <person name="Vaziourakis K.M."/>
            <person name="Stokke R."/>
            <person name="Steen I.H."/>
            <person name="Teske A."/>
            <person name="Boetius A."/>
            <person name="Liebeke M."/>
            <person name="Amann R."/>
            <person name="Knittel K."/>
            <person name="Wegener G."/>
        </authorList>
    </citation>
    <scope>NUCLEOTIDE SEQUENCE</scope>
    <source>
        <strain evidence="12">GoM-Arc1-LC-WB58</strain>
    </source>
</reference>
<keyword evidence="10 11" id="KW-0472">Membrane</keyword>
<dbReference type="InterPro" id="IPR045861">
    <property type="entry name" value="CorA_cytoplasmic_dom"/>
</dbReference>
<dbReference type="GO" id="GO:0015087">
    <property type="term" value="F:cobalt ion transmembrane transporter activity"/>
    <property type="evidence" value="ECO:0007669"/>
    <property type="project" value="TreeGrafter"/>
</dbReference>
<dbReference type="SUPFAM" id="SSF143865">
    <property type="entry name" value="CorA soluble domain-like"/>
    <property type="match status" value="1"/>
</dbReference>
<evidence type="ECO:0000256" key="9">
    <source>
        <dbReference type="ARBA" id="ARBA00023065"/>
    </source>
</evidence>
<evidence type="ECO:0000256" key="4">
    <source>
        <dbReference type="ARBA" id="ARBA00022475"/>
    </source>
</evidence>
<comment type="similarity">
    <text evidence="2">Belongs to the CorA metal ion transporter (MIT) (TC 1.A.35) family.</text>
</comment>
<sequence>MHKKKAFCIALTPTGKQVKMVADSPVEFIPFLTGTDLAWIDFSVEDMKEAQKLSVSVGFISSLVPTLLGDYYSVYEDLDTELGMRLPAVVGKKFDVKVTPLLILIKKNLIITIHYTDAVRFTRFSRYAPTFLKKVDPELSTPDKITTLLTRLIDENNNGNFDHLREIEAQGDGISHSLLDLKASRELFAPEIYNMKHALISYLDALWATLDVISSLRYGDAELISDDEHLLAMFTILANDVNRQIALGEHMSEVLVSGLEVLQSIYNNQLQVLNNKVSMLMAWLTVLGTAVLVPNTIATIYGTSFFGDKGPEDLWWYLSLLFVSMILSGWMTYWWMKKKDLMPTMPDKL</sequence>
<dbReference type="GO" id="GO:0050897">
    <property type="term" value="F:cobalt ion binding"/>
    <property type="evidence" value="ECO:0007669"/>
    <property type="project" value="TreeGrafter"/>
</dbReference>
<dbReference type="EMBL" id="WNEG01000064">
    <property type="protein sequence ID" value="NMG83228.1"/>
    <property type="molecule type" value="Genomic_DNA"/>
</dbReference>
<organism evidence="12 13">
    <name type="scientific">Candidatus Ethanoperedens thermophilum</name>
    <dbReference type="NCBI Taxonomy" id="2766897"/>
    <lineage>
        <taxon>Archaea</taxon>
        <taxon>Methanobacteriati</taxon>
        <taxon>Methanobacteriota</taxon>
        <taxon>Stenosarchaea group</taxon>
        <taxon>Methanomicrobia</taxon>
        <taxon>Methanosarcinales</taxon>
        <taxon>Methanosarcinales incertae sedis</taxon>
        <taxon>GOM Arc I cluster</taxon>
        <taxon>Candidatus Ethanoperedens</taxon>
    </lineage>
</organism>
<gene>
    <name evidence="12" type="ORF">GIS02_03350</name>
</gene>
<dbReference type="InterPro" id="IPR045863">
    <property type="entry name" value="CorA_TM1_TM2"/>
</dbReference>
<protein>
    <submittedName>
        <fullName evidence="12">Magnesium transporter CorA</fullName>
    </submittedName>
</protein>
<evidence type="ECO:0000256" key="1">
    <source>
        <dbReference type="ARBA" id="ARBA00004651"/>
    </source>
</evidence>
<evidence type="ECO:0000256" key="3">
    <source>
        <dbReference type="ARBA" id="ARBA00022448"/>
    </source>
</evidence>